<dbReference type="Proteomes" id="UP000004508">
    <property type="component" value="Unassembled WGS sequence"/>
</dbReference>
<dbReference type="AlphaFoldDB" id="D6TKX4"/>
<dbReference type="InParanoid" id="D6TKX4"/>
<feature type="transmembrane region" description="Helical" evidence="1">
    <location>
        <begin position="12"/>
        <end position="29"/>
    </location>
</feature>
<accession>D6TKX4</accession>
<gene>
    <name evidence="2" type="ORF">Krac_7722</name>
</gene>
<name>D6TKX4_KTERA</name>
<dbReference type="STRING" id="485913.Krac_7722"/>
<sequence>MPMLQLNGPATFIVAVGFVLGVILFVCWYTDTGPRSKGVSIPFLFLGVLIIIAALWLSLSPQVLPKLPTFNPLPGQTTLSSSETITGKPTITAQQIDSILAQAGSPAKGLGSLFYDIGINAGINPAYALAFFHHESSYGLRGVAALTHSIGNIICTRGWPRCVGRFRSYNTWSEGLMDWYRLIKNEYLPQGWNTLTNIIAHYAPTSDGNSEQAYVQAVSSDVQRWSRGLV</sequence>
<keyword evidence="3" id="KW-1185">Reference proteome</keyword>
<keyword evidence="1" id="KW-0472">Membrane</keyword>
<evidence type="ECO:0000256" key="1">
    <source>
        <dbReference type="SAM" id="Phobius"/>
    </source>
</evidence>
<dbReference type="EMBL" id="ADVG01000002">
    <property type="protein sequence ID" value="EFH86424.1"/>
    <property type="molecule type" value="Genomic_DNA"/>
</dbReference>
<dbReference type="OrthoDB" id="144170at2"/>
<keyword evidence="1" id="KW-0812">Transmembrane</keyword>
<dbReference type="eggNOG" id="COG1705">
    <property type="taxonomic scope" value="Bacteria"/>
</dbReference>
<comment type="caution">
    <text evidence="2">The sequence shown here is derived from an EMBL/GenBank/DDBJ whole genome shotgun (WGS) entry which is preliminary data.</text>
</comment>
<protein>
    <submittedName>
        <fullName evidence="2">Uncharacterized protein</fullName>
    </submittedName>
</protein>
<reference evidence="2 3" key="1">
    <citation type="journal article" date="2011" name="Stand. Genomic Sci.">
        <title>Non-contiguous finished genome sequence and contextual data of the filamentous soil bacterium Ktedonobacter racemifer type strain (SOSP1-21).</title>
        <authorList>
            <person name="Chang Y.J."/>
            <person name="Land M."/>
            <person name="Hauser L."/>
            <person name="Chertkov O."/>
            <person name="Del Rio T.G."/>
            <person name="Nolan M."/>
            <person name="Copeland A."/>
            <person name="Tice H."/>
            <person name="Cheng J.F."/>
            <person name="Lucas S."/>
            <person name="Han C."/>
            <person name="Goodwin L."/>
            <person name="Pitluck S."/>
            <person name="Ivanova N."/>
            <person name="Ovchinikova G."/>
            <person name="Pati A."/>
            <person name="Chen A."/>
            <person name="Palaniappan K."/>
            <person name="Mavromatis K."/>
            <person name="Liolios K."/>
            <person name="Brettin T."/>
            <person name="Fiebig A."/>
            <person name="Rohde M."/>
            <person name="Abt B."/>
            <person name="Goker M."/>
            <person name="Detter J.C."/>
            <person name="Woyke T."/>
            <person name="Bristow J."/>
            <person name="Eisen J.A."/>
            <person name="Markowitz V."/>
            <person name="Hugenholtz P."/>
            <person name="Kyrpides N.C."/>
            <person name="Klenk H.P."/>
            <person name="Lapidus A."/>
        </authorList>
    </citation>
    <scope>NUCLEOTIDE SEQUENCE [LARGE SCALE GENOMIC DNA]</scope>
    <source>
        <strain evidence="3">DSM 44963</strain>
    </source>
</reference>
<evidence type="ECO:0000313" key="3">
    <source>
        <dbReference type="Proteomes" id="UP000004508"/>
    </source>
</evidence>
<feature type="transmembrane region" description="Helical" evidence="1">
    <location>
        <begin position="41"/>
        <end position="59"/>
    </location>
</feature>
<proteinExistence type="predicted"/>
<organism evidence="2 3">
    <name type="scientific">Ktedonobacter racemifer DSM 44963</name>
    <dbReference type="NCBI Taxonomy" id="485913"/>
    <lineage>
        <taxon>Bacteria</taxon>
        <taxon>Bacillati</taxon>
        <taxon>Chloroflexota</taxon>
        <taxon>Ktedonobacteria</taxon>
        <taxon>Ktedonobacterales</taxon>
        <taxon>Ktedonobacteraceae</taxon>
        <taxon>Ktedonobacter</taxon>
    </lineage>
</organism>
<keyword evidence="1" id="KW-1133">Transmembrane helix</keyword>
<dbReference type="RefSeq" id="WP_007910723.1">
    <property type="nucleotide sequence ID" value="NZ_ADVG01000002.1"/>
</dbReference>
<evidence type="ECO:0000313" key="2">
    <source>
        <dbReference type="EMBL" id="EFH86424.1"/>
    </source>
</evidence>